<dbReference type="InterPro" id="IPR025536">
    <property type="entry name" value="DUF4422"/>
</dbReference>
<proteinExistence type="predicted"/>
<sequence length="283" mass="32561">MLDIKLLIALHKPYQVPEEGIYIPLQMGADGKKGIRVKDCPGAHLPKAHKETGAILRDDDGDNISKKNPYYCELTGLYYGWKNVEADAIGLVHYRRYFSMKSCNYIKSHGAFQSVLTEDEATALLTRADIVVPKKRRYYIESLYSHYAHTLDGSHLDLAKKIVGEKYPEYMSALARVYERSWGYMFNMAIFPKEYLDEYCTWLFDILGELEKEIDVDGLDAFSARLFGRVSEILFNVWILKKQGEGLSVVECNVIDMEPINWPKKIMGFLQAKFFGKKYSKSM</sequence>
<evidence type="ECO:0000313" key="3">
    <source>
        <dbReference type="Proteomes" id="UP000225889"/>
    </source>
</evidence>
<organism evidence="2 3">
    <name type="scientific">Pseudobutyrivibrio ruminis</name>
    <dbReference type="NCBI Taxonomy" id="46206"/>
    <lineage>
        <taxon>Bacteria</taxon>
        <taxon>Bacillati</taxon>
        <taxon>Bacillota</taxon>
        <taxon>Clostridia</taxon>
        <taxon>Lachnospirales</taxon>
        <taxon>Lachnospiraceae</taxon>
        <taxon>Pseudobutyrivibrio</taxon>
    </lineage>
</organism>
<name>A0A2G3DXH2_9FIRM</name>
<comment type="caution">
    <text evidence="2">The sequence shown here is derived from an EMBL/GenBank/DDBJ whole genome shotgun (WGS) entry which is preliminary data.</text>
</comment>
<reference evidence="2 3" key="1">
    <citation type="submission" date="2017-10" db="EMBL/GenBank/DDBJ databases">
        <title>Resolving the taxonomy of Roseburia spp., Eubacterium rectale and Agathobacter spp. through phylogenomic analysis.</title>
        <authorList>
            <person name="Sheridan P.O."/>
            <person name="Walker A.W."/>
            <person name="Duncan S.H."/>
            <person name="Scott K.P."/>
            <person name="Toole P.W.O."/>
            <person name="Luis P."/>
            <person name="Flint H.J."/>
        </authorList>
    </citation>
    <scope>NUCLEOTIDE SEQUENCE [LARGE SCALE GENOMIC DNA]</scope>
    <source>
        <strain evidence="2 3">JK626</strain>
    </source>
</reference>
<feature type="domain" description="DUF4422" evidence="1">
    <location>
        <begin position="5"/>
        <end position="242"/>
    </location>
</feature>
<gene>
    <name evidence="2" type="ORF">CSX01_02980</name>
</gene>
<protein>
    <submittedName>
        <fullName evidence="2">Exopolysaccharide biosynthesis protein</fullName>
    </submittedName>
</protein>
<evidence type="ECO:0000313" key="2">
    <source>
        <dbReference type="EMBL" id="PHU35583.1"/>
    </source>
</evidence>
<accession>A0A2G3DXH2</accession>
<dbReference type="AlphaFoldDB" id="A0A2G3DXH2"/>
<reference evidence="2 3" key="2">
    <citation type="submission" date="2017-10" db="EMBL/GenBank/DDBJ databases">
        <authorList>
            <person name="Banno H."/>
            <person name="Chua N.-H."/>
        </authorList>
    </citation>
    <scope>NUCLEOTIDE SEQUENCE [LARGE SCALE GENOMIC DNA]</scope>
    <source>
        <strain evidence="2 3">JK626</strain>
    </source>
</reference>
<dbReference type="Proteomes" id="UP000225889">
    <property type="component" value="Unassembled WGS sequence"/>
</dbReference>
<dbReference type="Pfam" id="PF14393">
    <property type="entry name" value="DUF4422"/>
    <property type="match status" value="1"/>
</dbReference>
<evidence type="ECO:0000259" key="1">
    <source>
        <dbReference type="Pfam" id="PF14393"/>
    </source>
</evidence>
<dbReference type="EMBL" id="PDYF01000008">
    <property type="protein sequence ID" value="PHU35583.1"/>
    <property type="molecule type" value="Genomic_DNA"/>
</dbReference>